<dbReference type="Pfam" id="PF07332">
    <property type="entry name" value="Phage_holin_3_6"/>
    <property type="match status" value="1"/>
</dbReference>
<name>A0A1N7BIQ5_9ACTN</name>
<dbReference type="STRING" id="1198245.SAMN05444858_11124"/>
<dbReference type="EMBL" id="FTNF01000011">
    <property type="protein sequence ID" value="SIR51063.1"/>
    <property type="molecule type" value="Genomic_DNA"/>
</dbReference>
<dbReference type="Proteomes" id="UP000186004">
    <property type="component" value="Unassembled WGS sequence"/>
</dbReference>
<evidence type="ECO:0000256" key="1">
    <source>
        <dbReference type="SAM" id="MobiDB-lite"/>
    </source>
</evidence>
<keyword evidence="2" id="KW-1133">Transmembrane helix</keyword>
<feature type="region of interest" description="Disordered" evidence="1">
    <location>
        <begin position="1"/>
        <end position="21"/>
    </location>
</feature>
<dbReference type="InterPro" id="IPR009937">
    <property type="entry name" value="Phage_holin_3_6"/>
</dbReference>
<protein>
    <submittedName>
        <fullName evidence="3">Putative Holin-X, holin superfamily III</fullName>
    </submittedName>
</protein>
<evidence type="ECO:0000256" key="2">
    <source>
        <dbReference type="SAM" id="Phobius"/>
    </source>
</evidence>
<evidence type="ECO:0000313" key="4">
    <source>
        <dbReference type="Proteomes" id="UP000186004"/>
    </source>
</evidence>
<evidence type="ECO:0000313" key="3">
    <source>
        <dbReference type="EMBL" id="SIR51063.1"/>
    </source>
</evidence>
<keyword evidence="2" id="KW-0812">Transmembrane</keyword>
<sequence length="161" mass="15819">MAGAASSDQPARGGRTGNPAGRFADEIAEVVRDEMGAVRRQLTEAARPAGTGIALLAAAGGCLILGVGAASTTVLRMLETFLPRRLAVAGLASGYLAAAAVLGRLGLQQLSAAGDNSARVADEVREAVSATAGAVVPAGSAAARQALGGGRGPESDGRNEV</sequence>
<proteinExistence type="predicted"/>
<dbReference type="AlphaFoldDB" id="A0A1N7BIQ5"/>
<organism evidence="3 4">
    <name type="scientific">Micromonospora avicenniae</name>
    <dbReference type="NCBI Taxonomy" id="1198245"/>
    <lineage>
        <taxon>Bacteria</taxon>
        <taxon>Bacillati</taxon>
        <taxon>Actinomycetota</taxon>
        <taxon>Actinomycetes</taxon>
        <taxon>Micromonosporales</taxon>
        <taxon>Micromonosporaceae</taxon>
        <taxon>Micromonospora</taxon>
    </lineage>
</organism>
<keyword evidence="2" id="KW-0472">Membrane</keyword>
<reference evidence="3 4" key="1">
    <citation type="submission" date="2017-01" db="EMBL/GenBank/DDBJ databases">
        <authorList>
            <person name="Mah S.A."/>
            <person name="Swanson W.J."/>
            <person name="Moy G.W."/>
            <person name="Vacquier V.D."/>
        </authorList>
    </citation>
    <scope>NUCLEOTIDE SEQUENCE [LARGE SCALE GENOMIC DNA]</scope>
    <source>
        <strain evidence="3 4">DSM 45758</strain>
    </source>
</reference>
<accession>A0A1N7BIQ5</accession>
<keyword evidence="4" id="KW-1185">Reference proteome</keyword>
<gene>
    <name evidence="3" type="ORF">SAMN05444858_11124</name>
</gene>
<feature type="transmembrane region" description="Helical" evidence="2">
    <location>
        <begin position="86"/>
        <end position="107"/>
    </location>
</feature>
<feature type="transmembrane region" description="Helical" evidence="2">
    <location>
        <begin position="53"/>
        <end position="74"/>
    </location>
</feature>